<dbReference type="PANTHER" id="PTHR30081:SF8">
    <property type="entry name" value="PROTEIN TRANSLOCASE SUBUNIT SECF"/>
    <property type="match status" value="1"/>
</dbReference>
<evidence type="ECO:0000256" key="2">
    <source>
        <dbReference type="ARBA" id="ARBA00022448"/>
    </source>
</evidence>
<feature type="transmembrane region" description="Helical" evidence="10">
    <location>
        <begin position="195"/>
        <end position="214"/>
    </location>
</feature>
<keyword evidence="7 10" id="KW-1133">Transmembrane helix</keyword>
<accession>Q3B6Y1</accession>
<dbReference type="InterPro" id="IPR055344">
    <property type="entry name" value="SecD_SecF_C_bact"/>
</dbReference>
<dbReference type="GO" id="GO:0006605">
    <property type="term" value="P:protein targeting"/>
    <property type="evidence" value="ECO:0007669"/>
    <property type="project" value="UniProtKB-UniRule"/>
</dbReference>
<dbReference type="EMBL" id="CP000096">
    <property type="protein sequence ID" value="ABB22900.1"/>
    <property type="molecule type" value="Genomic_DNA"/>
</dbReference>
<evidence type="ECO:0000259" key="11">
    <source>
        <dbReference type="PROSITE" id="PS50156"/>
    </source>
</evidence>
<evidence type="ECO:0000313" key="12">
    <source>
        <dbReference type="EMBL" id="ABB22900.1"/>
    </source>
</evidence>
<gene>
    <name evidence="10" type="primary">secF</name>
    <name evidence="12" type="ordered locus">Plut_0008</name>
</gene>
<feature type="transmembrane region" description="Helical" evidence="10">
    <location>
        <begin position="241"/>
        <end position="263"/>
    </location>
</feature>
<dbReference type="eggNOG" id="COG0341">
    <property type="taxonomic scope" value="Bacteria"/>
</dbReference>
<evidence type="ECO:0000256" key="6">
    <source>
        <dbReference type="ARBA" id="ARBA00022927"/>
    </source>
</evidence>
<evidence type="ECO:0000256" key="4">
    <source>
        <dbReference type="ARBA" id="ARBA00022519"/>
    </source>
</evidence>
<dbReference type="GO" id="GO:0043952">
    <property type="term" value="P:protein transport by the Sec complex"/>
    <property type="evidence" value="ECO:0007669"/>
    <property type="project" value="UniProtKB-UniRule"/>
</dbReference>
<keyword evidence="4 10" id="KW-0997">Cell inner membrane</keyword>
<keyword evidence="9 10" id="KW-0472">Membrane</keyword>
<dbReference type="PANTHER" id="PTHR30081">
    <property type="entry name" value="PROTEIN-EXPORT MEMBRANE PROTEIN SEC"/>
    <property type="match status" value="1"/>
</dbReference>
<evidence type="ECO:0000256" key="3">
    <source>
        <dbReference type="ARBA" id="ARBA00022475"/>
    </source>
</evidence>
<organism evidence="12 13">
    <name type="scientific">Chlorobium luteolum (strain DSM 273 / BCRC 81028 / 2530)</name>
    <name type="common">Pelodictyon luteolum</name>
    <dbReference type="NCBI Taxonomy" id="319225"/>
    <lineage>
        <taxon>Bacteria</taxon>
        <taxon>Pseudomonadati</taxon>
        <taxon>Chlorobiota</taxon>
        <taxon>Chlorobiia</taxon>
        <taxon>Chlorobiales</taxon>
        <taxon>Chlorobiaceae</taxon>
        <taxon>Chlorobium/Pelodictyon group</taxon>
        <taxon>Pelodictyon</taxon>
    </lineage>
</organism>
<dbReference type="InterPro" id="IPR022646">
    <property type="entry name" value="SecD/SecF_CS"/>
</dbReference>
<evidence type="ECO:0000256" key="5">
    <source>
        <dbReference type="ARBA" id="ARBA00022692"/>
    </source>
</evidence>
<keyword evidence="3 10" id="KW-1003">Cell membrane</keyword>
<comment type="similarity">
    <text evidence="10">Belongs to the SecD/SecF family. SecF subfamily.</text>
</comment>
<keyword evidence="8 10" id="KW-0811">Translocation</keyword>
<dbReference type="GO" id="GO:0005886">
    <property type="term" value="C:plasma membrane"/>
    <property type="evidence" value="ECO:0007669"/>
    <property type="project" value="UniProtKB-SubCell"/>
</dbReference>
<dbReference type="STRING" id="319225.Plut_0008"/>
<evidence type="ECO:0000256" key="10">
    <source>
        <dbReference type="HAMAP-Rule" id="MF_01464"/>
    </source>
</evidence>
<feature type="transmembrane region" description="Helical" evidence="10">
    <location>
        <begin position="269"/>
        <end position="296"/>
    </location>
</feature>
<dbReference type="NCBIfam" id="TIGR00916">
    <property type="entry name" value="2A0604s01"/>
    <property type="match status" value="1"/>
</dbReference>
<comment type="subunit">
    <text evidence="10">Forms a complex with SecD. Part of the essential Sec protein translocation apparatus which comprises SecA, SecYEG and auxiliary proteins SecDF. Other proteins may also be involved.</text>
</comment>
<sequence>MRIFNSTSINFLRYRKIAYGVSLAILLAGFVSLAVKGLNYGIDFRGGSEVVIRFEKDVPVGEVRSVLRDAGVSGTLKQYGLDRSFLLSTVFSGETNDLKLLITSALNARMKDAPHEIVRIDAVGPSIASDLKWSAVKAMVAALLAILLYVGIRFELKFAAAGVVAIFHDVLIVLGLFSLLGGVFDVMPLEMDQSIIAAFLTIAGYSITDTVVVYDRIRERIRNQKPSEYERIFNESMNQTLSRTIITSGTTLLTVFVLFLFAGPAIRGFAFAVFAGILIGTYSSIFVAAPLVFDWLRLSKTPVRLRGSSKS</sequence>
<keyword evidence="5 10" id="KW-0812">Transmembrane</keyword>
<dbReference type="PROSITE" id="PS50156">
    <property type="entry name" value="SSD"/>
    <property type="match status" value="1"/>
</dbReference>
<dbReference type="InterPro" id="IPR005665">
    <property type="entry name" value="SecF_bac"/>
</dbReference>
<feature type="transmembrane region" description="Helical" evidence="10">
    <location>
        <begin position="133"/>
        <end position="152"/>
    </location>
</feature>
<name>Q3B6Y1_CHLL3</name>
<dbReference type="InterPro" id="IPR000731">
    <property type="entry name" value="SSD"/>
</dbReference>
<dbReference type="PRINTS" id="PR01755">
    <property type="entry name" value="SECFTRNLCASE"/>
</dbReference>
<dbReference type="OrthoDB" id="9805019at2"/>
<dbReference type="InterPro" id="IPR048634">
    <property type="entry name" value="SecD_SecF_C"/>
</dbReference>
<dbReference type="GO" id="GO:0015450">
    <property type="term" value="F:protein-transporting ATPase activity"/>
    <property type="evidence" value="ECO:0007669"/>
    <property type="project" value="InterPro"/>
</dbReference>
<feature type="transmembrane region" description="Helical" evidence="10">
    <location>
        <begin position="17"/>
        <end position="35"/>
    </location>
</feature>
<keyword evidence="6 10" id="KW-0653">Protein transport</keyword>
<dbReference type="GO" id="GO:0065002">
    <property type="term" value="P:intracellular protein transmembrane transport"/>
    <property type="evidence" value="ECO:0007669"/>
    <property type="project" value="UniProtKB-UniRule"/>
</dbReference>
<feature type="domain" description="SSD" evidence="11">
    <location>
        <begin position="158"/>
        <end position="294"/>
    </location>
</feature>
<keyword evidence="13" id="KW-1185">Reference proteome</keyword>
<reference evidence="13" key="1">
    <citation type="submission" date="2005-08" db="EMBL/GenBank/DDBJ databases">
        <title>Complete sequence of Pelodictyon luteolum DSM 273.</title>
        <authorList>
            <consortium name="US DOE Joint Genome Institute"/>
            <person name="Copeland A."/>
            <person name="Lucas S."/>
            <person name="Lapidus A."/>
            <person name="Barry K."/>
            <person name="Detter J.C."/>
            <person name="Glavina T."/>
            <person name="Hammon N."/>
            <person name="Israni S."/>
            <person name="Pitluck S."/>
            <person name="Bryant D."/>
            <person name="Schmutz J."/>
            <person name="Larimer F."/>
            <person name="Land M."/>
            <person name="Kyrpides N."/>
            <person name="Ivanova N."/>
            <person name="Richardson P."/>
        </authorList>
    </citation>
    <scope>NUCLEOTIDE SEQUENCE [LARGE SCALE GENOMIC DNA]</scope>
    <source>
        <strain evidence="13">DSM 273 / BCRC 81028 / 2530</strain>
    </source>
</reference>
<feature type="transmembrane region" description="Helical" evidence="10">
    <location>
        <begin position="159"/>
        <end position="183"/>
    </location>
</feature>
<dbReference type="HOGENOM" id="CLU_050012_0_1_10"/>
<evidence type="ECO:0000256" key="7">
    <source>
        <dbReference type="ARBA" id="ARBA00022989"/>
    </source>
</evidence>
<dbReference type="AlphaFoldDB" id="Q3B6Y1"/>
<comment type="function">
    <text evidence="10">Part of the Sec protein translocase complex. Interacts with the SecYEG preprotein conducting channel. SecDF uses the proton motive force (PMF) to complete protein translocation after the ATP-dependent function of SecA.</text>
</comment>
<dbReference type="Pfam" id="PF02355">
    <property type="entry name" value="SecD_SecF_C"/>
    <property type="match status" value="1"/>
</dbReference>
<protein>
    <recommendedName>
        <fullName evidence="10">Protein-export membrane protein SecF</fullName>
    </recommendedName>
</protein>
<dbReference type="NCBIfam" id="TIGR00966">
    <property type="entry name" value="transloc_SecF"/>
    <property type="match status" value="1"/>
</dbReference>
<evidence type="ECO:0000313" key="13">
    <source>
        <dbReference type="Proteomes" id="UP000002709"/>
    </source>
</evidence>
<dbReference type="Gene3D" id="1.20.1640.10">
    <property type="entry name" value="Multidrug efflux transporter AcrB transmembrane domain"/>
    <property type="match status" value="1"/>
</dbReference>
<dbReference type="InterPro" id="IPR022645">
    <property type="entry name" value="SecD/SecF_bac"/>
</dbReference>
<dbReference type="Proteomes" id="UP000002709">
    <property type="component" value="Chromosome"/>
</dbReference>
<dbReference type="Pfam" id="PF07549">
    <property type="entry name" value="Sec_GG"/>
    <property type="match status" value="1"/>
</dbReference>
<evidence type="ECO:0000256" key="8">
    <source>
        <dbReference type="ARBA" id="ARBA00023010"/>
    </source>
</evidence>
<evidence type="ECO:0000256" key="1">
    <source>
        <dbReference type="ARBA" id="ARBA00004651"/>
    </source>
</evidence>
<dbReference type="HAMAP" id="MF_01464_B">
    <property type="entry name" value="SecF_B"/>
    <property type="match status" value="1"/>
</dbReference>
<dbReference type="SUPFAM" id="SSF82866">
    <property type="entry name" value="Multidrug efflux transporter AcrB transmembrane domain"/>
    <property type="match status" value="1"/>
</dbReference>
<evidence type="ECO:0000256" key="9">
    <source>
        <dbReference type="ARBA" id="ARBA00023136"/>
    </source>
</evidence>
<keyword evidence="2 10" id="KW-0813">Transport</keyword>
<dbReference type="KEGG" id="plt:Plut_0008"/>
<proteinExistence type="inferred from homology"/>
<dbReference type="InterPro" id="IPR022813">
    <property type="entry name" value="SecD/SecF_arch_bac"/>
</dbReference>
<comment type="subcellular location">
    <subcellularLocation>
        <location evidence="10">Cell inner membrane</location>
        <topology evidence="10">Multi-pass membrane protein</topology>
    </subcellularLocation>
    <subcellularLocation>
        <location evidence="1">Cell membrane</location>
        <topology evidence="1">Multi-pass membrane protein</topology>
    </subcellularLocation>
</comment>
<dbReference type="RefSeq" id="WP_011356776.1">
    <property type="nucleotide sequence ID" value="NC_007512.1"/>
</dbReference>